<accession>A0ABP9JZW9</accession>
<dbReference type="RefSeq" id="WP_345667228.1">
    <property type="nucleotide sequence ID" value="NZ_BAABKC010000013.1"/>
</dbReference>
<evidence type="ECO:0000256" key="2">
    <source>
        <dbReference type="SAM" id="Phobius"/>
    </source>
</evidence>
<proteinExistence type="predicted"/>
<gene>
    <name evidence="3" type="ORF">GCM10023336_10650</name>
</gene>
<keyword evidence="4" id="KW-1185">Reference proteome</keyword>
<evidence type="ECO:0000313" key="3">
    <source>
        <dbReference type="EMBL" id="GAA5046298.1"/>
    </source>
</evidence>
<evidence type="ECO:0000313" key="4">
    <source>
        <dbReference type="Proteomes" id="UP001500124"/>
    </source>
</evidence>
<dbReference type="EMBL" id="BAABKC010000013">
    <property type="protein sequence ID" value="GAA5046298.1"/>
    <property type="molecule type" value="Genomic_DNA"/>
</dbReference>
<name>A0ABP9JZW9_9ACTN</name>
<keyword evidence="2" id="KW-0812">Transmembrane</keyword>
<reference evidence="4" key="1">
    <citation type="journal article" date="2019" name="Int. J. Syst. Evol. Microbiol.">
        <title>The Global Catalogue of Microorganisms (GCM) 10K type strain sequencing project: providing services to taxonomists for standard genome sequencing and annotation.</title>
        <authorList>
            <consortium name="The Broad Institute Genomics Platform"/>
            <consortium name="The Broad Institute Genome Sequencing Center for Infectious Disease"/>
            <person name="Wu L."/>
            <person name="Ma J."/>
        </authorList>
    </citation>
    <scope>NUCLEOTIDE SEQUENCE [LARGE SCALE GENOMIC DNA]</scope>
    <source>
        <strain evidence="4">JCM 18410</strain>
    </source>
</reference>
<feature type="transmembrane region" description="Helical" evidence="2">
    <location>
        <begin position="46"/>
        <end position="66"/>
    </location>
</feature>
<evidence type="ECO:0000256" key="1">
    <source>
        <dbReference type="SAM" id="MobiDB-lite"/>
    </source>
</evidence>
<feature type="compositionally biased region" description="Basic and acidic residues" evidence="1">
    <location>
        <begin position="1"/>
        <end position="14"/>
    </location>
</feature>
<feature type="region of interest" description="Disordered" evidence="1">
    <location>
        <begin position="1"/>
        <end position="41"/>
    </location>
</feature>
<keyword evidence="2" id="KW-0472">Membrane</keyword>
<organism evidence="3 4">
    <name type="scientific">Streptomyces similanensis</name>
    <dbReference type="NCBI Taxonomy" id="1274988"/>
    <lineage>
        <taxon>Bacteria</taxon>
        <taxon>Bacillati</taxon>
        <taxon>Actinomycetota</taxon>
        <taxon>Actinomycetes</taxon>
        <taxon>Kitasatosporales</taxon>
        <taxon>Streptomycetaceae</taxon>
        <taxon>Streptomyces</taxon>
    </lineage>
</organism>
<keyword evidence="2" id="KW-1133">Transmembrane helix</keyword>
<protein>
    <submittedName>
        <fullName evidence="3">Uncharacterized protein</fullName>
    </submittedName>
</protein>
<comment type="caution">
    <text evidence="3">The sequence shown here is derived from an EMBL/GenBank/DDBJ whole genome shotgun (WGS) entry which is preliminary data.</text>
</comment>
<sequence length="271" mass="29263">MHDPEGAQDSERTQEPPPATDPPAALEGADGTAPARPRRPRGRTTLMIAAAAVLGAVAGSCTGYLIQADRRPTALPPLSQPVVPQATGEVEPLSAAQDRRVKVDGDLRKLLVERPAGAQDADSAPGQDGWLDQAAYAEQYTQPSGVFIDLARDGFRRSAVTSWQVDETHTVDVVLTQFRQEENPAAKNWTELVRKSNQDGGGIRSWPIPGTGEGRVYVHDTPDQDPGYLPVYTARAYGWRGDISMEISIDDDKPISKAEIMNLAKSQMGKL</sequence>
<dbReference type="Proteomes" id="UP001500124">
    <property type="component" value="Unassembled WGS sequence"/>
</dbReference>